<accession>A0A9W7LEM6</accession>
<dbReference type="PROSITE" id="PS50088">
    <property type="entry name" value="ANK_REPEAT"/>
    <property type="match status" value="1"/>
</dbReference>
<dbReference type="AlphaFoldDB" id="A0A9W7LEM6"/>
<evidence type="ECO:0000313" key="4">
    <source>
        <dbReference type="Proteomes" id="UP001165065"/>
    </source>
</evidence>
<dbReference type="PANTHER" id="PTHR47765">
    <property type="entry name" value="3'-5' EXONUCLEASE DOMAIN-CONTAINING PROTEIN"/>
    <property type="match status" value="1"/>
</dbReference>
<comment type="caution">
    <text evidence="3">The sequence shown here is derived from an EMBL/GenBank/DDBJ whole genome shotgun (WGS) entry which is preliminary data.</text>
</comment>
<dbReference type="Gene3D" id="3.30.420.10">
    <property type="entry name" value="Ribonuclease H-like superfamily/Ribonuclease H"/>
    <property type="match status" value="1"/>
</dbReference>
<dbReference type="InterPro" id="IPR036770">
    <property type="entry name" value="Ankyrin_rpt-contain_sf"/>
</dbReference>
<dbReference type="Gene3D" id="1.25.40.20">
    <property type="entry name" value="Ankyrin repeat-containing domain"/>
    <property type="match status" value="1"/>
</dbReference>
<feature type="domain" description="3'-5' exonuclease" evidence="2">
    <location>
        <begin position="461"/>
        <end position="641"/>
    </location>
</feature>
<gene>
    <name evidence="3" type="ORF">TrCOL_g12356</name>
</gene>
<evidence type="ECO:0000259" key="2">
    <source>
        <dbReference type="SMART" id="SM00474"/>
    </source>
</evidence>
<dbReference type="SMART" id="SM00474">
    <property type="entry name" value="35EXOc"/>
    <property type="match status" value="1"/>
</dbReference>
<dbReference type="InterPro" id="IPR036397">
    <property type="entry name" value="RNaseH_sf"/>
</dbReference>
<keyword evidence="1" id="KW-0040">ANK repeat</keyword>
<protein>
    <recommendedName>
        <fullName evidence="2">3'-5' exonuclease domain-containing protein</fullName>
    </recommendedName>
</protein>
<dbReference type="InterPro" id="IPR012337">
    <property type="entry name" value="RNaseH-like_sf"/>
</dbReference>
<dbReference type="Pfam" id="PF01612">
    <property type="entry name" value="DNA_pol_A_exo1"/>
    <property type="match status" value="1"/>
</dbReference>
<dbReference type="SUPFAM" id="SSF53098">
    <property type="entry name" value="Ribonuclease H-like"/>
    <property type="match status" value="1"/>
</dbReference>
<feature type="repeat" description="ANK" evidence="1">
    <location>
        <begin position="260"/>
        <end position="292"/>
    </location>
</feature>
<dbReference type="GO" id="GO:0002161">
    <property type="term" value="F:aminoacyl-tRNA deacylase activity"/>
    <property type="evidence" value="ECO:0007669"/>
    <property type="project" value="InterPro"/>
</dbReference>
<dbReference type="GO" id="GO:0003676">
    <property type="term" value="F:nucleic acid binding"/>
    <property type="evidence" value="ECO:0007669"/>
    <property type="project" value="InterPro"/>
</dbReference>
<organism evidence="3 4">
    <name type="scientific">Triparma columacea</name>
    <dbReference type="NCBI Taxonomy" id="722753"/>
    <lineage>
        <taxon>Eukaryota</taxon>
        <taxon>Sar</taxon>
        <taxon>Stramenopiles</taxon>
        <taxon>Ochrophyta</taxon>
        <taxon>Bolidophyceae</taxon>
        <taxon>Parmales</taxon>
        <taxon>Triparmaceae</taxon>
        <taxon>Triparma</taxon>
    </lineage>
</organism>
<keyword evidence="4" id="KW-1185">Reference proteome</keyword>
<dbReference type="EMBL" id="BRYA01000382">
    <property type="protein sequence ID" value="GMI48250.1"/>
    <property type="molecule type" value="Genomic_DNA"/>
</dbReference>
<dbReference type="OrthoDB" id="47557at2759"/>
<dbReference type="Pfam" id="PF04073">
    <property type="entry name" value="tRNA_edit"/>
    <property type="match status" value="1"/>
</dbReference>
<dbReference type="GO" id="GO:0008408">
    <property type="term" value="F:3'-5' exonuclease activity"/>
    <property type="evidence" value="ECO:0007669"/>
    <property type="project" value="InterPro"/>
</dbReference>
<dbReference type="InterPro" id="IPR002562">
    <property type="entry name" value="3'-5'_exonuclease_dom"/>
</dbReference>
<dbReference type="InterPro" id="IPR007214">
    <property type="entry name" value="YbaK/aa-tRNA-synth-assoc-dom"/>
</dbReference>
<name>A0A9W7LEM6_9STRA</name>
<evidence type="ECO:0000256" key="1">
    <source>
        <dbReference type="PROSITE-ProRule" id="PRU00023"/>
    </source>
</evidence>
<dbReference type="InterPro" id="IPR002110">
    <property type="entry name" value="Ankyrin_rpt"/>
</dbReference>
<evidence type="ECO:0000313" key="3">
    <source>
        <dbReference type="EMBL" id="GMI48250.1"/>
    </source>
</evidence>
<dbReference type="PANTHER" id="PTHR47765:SF2">
    <property type="entry name" value="EXONUCLEASE MUT-7 HOMOLOG"/>
    <property type="match status" value="1"/>
</dbReference>
<reference evidence="4" key="1">
    <citation type="journal article" date="2023" name="Commun. Biol.">
        <title>Genome analysis of Parmales, the sister group of diatoms, reveals the evolutionary specialization of diatoms from phago-mixotrophs to photoautotrophs.</title>
        <authorList>
            <person name="Ban H."/>
            <person name="Sato S."/>
            <person name="Yoshikawa S."/>
            <person name="Yamada K."/>
            <person name="Nakamura Y."/>
            <person name="Ichinomiya M."/>
            <person name="Sato N."/>
            <person name="Blanc-Mathieu R."/>
            <person name="Endo H."/>
            <person name="Kuwata A."/>
            <person name="Ogata H."/>
        </authorList>
    </citation>
    <scope>NUCLEOTIDE SEQUENCE [LARGE SCALE GENOMIC DNA]</scope>
</reference>
<dbReference type="InterPro" id="IPR052408">
    <property type="entry name" value="Exonuclease_MUT-7-like"/>
</dbReference>
<dbReference type="SUPFAM" id="SSF55826">
    <property type="entry name" value="YbaK/ProRS associated domain"/>
    <property type="match status" value="1"/>
</dbReference>
<dbReference type="SUPFAM" id="SSF48403">
    <property type="entry name" value="Ankyrin repeat"/>
    <property type="match status" value="1"/>
</dbReference>
<proteinExistence type="predicted"/>
<dbReference type="InterPro" id="IPR036754">
    <property type="entry name" value="YbaK/aa-tRNA-synt-asso_dom_sf"/>
</dbReference>
<dbReference type="Gene3D" id="3.90.960.10">
    <property type="entry name" value="YbaK/aminoacyl-tRNA synthetase-associated domain"/>
    <property type="match status" value="1"/>
</dbReference>
<sequence length="928" mass="103637">MSYKGDDFLDFVRSTCGDDVRINSPDLSAYAANAAVKTLVWEGRATKRVYVTVLRQDSQVDLRSVKEAVGESVSMVKVESLRDVTMCGRGFVPPCVGRWMEGSRTIVDEGVGEWAGSRLETGEYIEYDLSSYPRTSIAVGSPTHTSTITSTLFSDARKKQPAPYDPTYPPKTTKMYEKPVDYVLHHPNHVLFEEAFKELEGMTREEIKEKLTYADKWGKNSLHRICWKGSVPVVTSLLALLRDRSLLPLLDTISTGRGNFGKTCIFYALTQGREEVVEMLVREGVKVEVVNNKGQTPRSLAVGHVSAELTNLIESKEPKSPSSWLNYRLTNPDLERTYGDLDPRFGLDSLNDPGGKLREVVAKAERQGRKIRVVKQTTWESRKTCNMKVVEGSNVKWWGGGDAKREKVVNRNVGVRNKGRAKKEDAKVHKHRNQNVPEYEFASLHRLGYKSVVIDTLSGLMKLVPPTVPSGGNIIVGVDCEWRPAWEKGVENPVAVLQIAHEGTAYVLDMTKLGKEGPESKHVSEVLCGVFKNPKTVIVGFGVQGDLLKLAASFPHMSCFASVYNVVDLASLGRVANSNLSPSEMTSLSKTTQVELKMNLNKGQQMSVWDRRPLTEAQVEYAAIDAAVCVRLFESMKEKIEGFDSLVEEPRGGWLKSNFRFTPLGSPSASPSTPSQPNFLCPTAWGWKTPCGTTKTSVGMLMATQQWDSRILDIPAAPSFDPEIYKVREMREADRIRQREHSKKVALERKARRERVEKEGRSGKRVQLKDVFVSERHGIKVGGPCGMTKRDVIENLVNPEGEYGNCIAYSLKSGIIQLADATLLFVNLGGTRNKKYRNDIMEGGRKITFDWGKGGDGSHKKILFFARFEKEDFLYLGKACECGVRLGAGGKETVVLELEKFDKMEETDRVRWEQICQMHQEHMGGGEV</sequence>
<dbReference type="Proteomes" id="UP001165065">
    <property type="component" value="Unassembled WGS sequence"/>
</dbReference>